<dbReference type="InterPro" id="IPR051045">
    <property type="entry name" value="TonB-dependent_transducer"/>
</dbReference>
<keyword evidence="6 11" id="KW-0812">Transmembrane</keyword>
<evidence type="ECO:0000256" key="2">
    <source>
        <dbReference type="ARBA" id="ARBA00006555"/>
    </source>
</evidence>
<dbReference type="GO" id="GO:0055085">
    <property type="term" value="P:transmembrane transport"/>
    <property type="evidence" value="ECO:0007669"/>
    <property type="project" value="InterPro"/>
</dbReference>
<comment type="similarity">
    <text evidence="2">Belongs to the TonB family.</text>
</comment>
<evidence type="ECO:0000256" key="10">
    <source>
        <dbReference type="SAM" id="MobiDB-lite"/>
    </source>
</evidence>
<evidence type="ECO:0000256" key="9">
    <source>
        <dbReference type="ARBA" id="ARBA00023136"/>
    </source>
</evidence>
<dbReference type="GO" id="GO:0031992">
    <property type="term" value="F:energy transducer activity"/>
    <property type="evidence" value="ECO:0007669"/>
    <property type="project" value="TreeGrafter"/>
</dbReference>
<comment type="subcellular location">
    <subcellularLocation>
        <location evidence="1">Cell inner membrane</location>
        <topology evidence="1">Single-pass membrane protein</topology>
        <orientation evidence="1">Periplasmic side</orientation>
    </subcellularLocation>
</comment>
<dbReference type="Gene3D" id="3.30.1150.10">
    <property type="match status" value="1"/>
</dbReference>
<dbReference type="NCBIfam" id="TIGR01352">
    <property type="entry name" value="tonB_Cterm"/>
    <property type="match status" value="1"/>
</dbReference>
<dbReference type="PROSITE" id="PS52015">
    <property type="entry name" value="TONB_CTD"/>
    <property type="match status" value="1"/>
</dbReference>
<dbReference type="PANTHER" id="PTHR33446:SF11">
    <property type="entry name" value="TONB3"/>
    <property type="match status" value="1"/>
</dbReference>
<feature type="domain" description="TonB C-terminal" evidence="12">
    <location>
        <begin position="188"/>
        <end position="281"/>
    </location>
</feature>
<dbReference type="OrthoDB" id="9792439at2"/>
<keyword evidence="3" id="KW-0813">Transport</keyword>
<evidence type="ECO:0000256" key="3">
    <source>
        <dbReference type="ARBA" id="ARBA00022448"/>
    </source>
</evidence>
<dbReference type="SUPFAM" id="SSF74653">
    <property type="entry name" value="TolA/TonB C-terminal domain"/>
    <property type="match status" value="1"/>
</dbReference>
<name>A0A0S4LMC9_9BACT</name>
<reference evidence="14" key="1">
    <citation type="submission" date="2015-10" db="EMBL/GenBank/DDBJ databases">
        <authorList>
            <person name="Luecker S."/>
            <person name="Luecker S."/>
        </authorList>
    </citation>
    <scope>NUCLEOTIDE SEQUENCE [LARGE SCALE GENOMIC DNA]</scope>
</reference>
<keyword evidence="7" id="KW-0653">Protein transport</keyword>
<feature type="compositionally biased region" description="Low complexity" evidence="10">
    <location>
        <begin position="56"/>
        <end position="65"/>
    </location>
</feature>
<accession>A0A0S4LMC9</accession>
<dbReference type="PANTHER" id="PTHR33446">
    <property type="entry name" value="PROTEIN TONB-RELATED"/>
    <property type="match status" value="1"/>
</dbReference>
<evidence type="ECO:0000256" key="11">
    <source>
        <dbReference type="SAM" id="Phobius"/>
    </source>
</evidence>
<evidence type="ECO:0000256" key="8">
    <source>
        <dbReference type="ARBA" id="ARBA00022989"/>
    </source>
</evidence>
<feature type="region of interest" description="Disordered" evidence="10">
    <location>
        <begin position="139"/>
        <end position="177"/>
    </location>
</feature>
<dbReference type="AlphaFoldDB" id="A0A0S4LMC9"/>
<dbReference type="GO" id="GO:0015031">
    <property type="term" value="P:protein transport"/>
    <property type="evidence" value="ECO:0007669"/>
    <property type="project" value="UniProtKB-KW"/>
</dbReference>
<keyword evidence="4" id="KW-1003">Cell membrane</keyword>
<evidence type="ECO:0000256" key="6">
    <source>
        <dbReference type="ARBA" id="ARBA00022692"/>
    </source>
</evidence>
<feature type="transmembrane region" description="Helical" evidence="11">
    <location>
        <begin position="12"/>
        <end position="33"/>
    </location>
</feature>
<feature type="compositionally biased region" description="Low complexity" evidence="10">
    <location>
        <begin position="162"/>
        <end position="175"/>
    </location>
</feature>
<evidence type="ECO:0000313" key="14">
    <source>
        <dbReference type="Proteomes" id="UP000198736"/>
    </source>
</evidence>
<keyword evidence="5" id="KW-0997">Cell inner membrane</keyword>
<sequence>MPRSDDQTGPMTASWLVSCLLHGGLTVAAVLFVQRMQLAPQADPFQWDVAMVAPLSSSPGSSSQSATMARPTPAHQPQTPPVGKQDRRRTMPGTSAPAPIADVGSESRPEQFLPDSISSTATLLTPQVARQDLSSPSADLVMPAHESSTTPLESQVAKDSPLDSSSSVMASSAQSNPLRPTKADYGWLAELMAQWIEDLNKRYPATLRTEGIQGKVTLAAMLHEDGLLSDVRIVKSSGNPALDQVALDDVKNGPPIKLSRPLERDQLPVKFSISYDLKMAR</sequence>
<dbReference type="STRING" id="1742973.COMA2_50195"/>
<dbReference type="Pfam" id="PF03544">
    <property type="entry name" value="TonB_C"/>
    <property type="match status" value="1"/>
</dbReference>
<evidence type="ECO:0000256" key="4">
    <source>
        <dbReference type="ARBA" id="ARBA00022475"/>
    </source>
</evidence>
<protein>
    <recommendedName>
        <fullName evidence="12">TonB C-terminal domain-containing protein</fullName>
    </recommendedName>
</protein>
<keyword evidence="8 11" id="KW-1133">Transmembrane helix</keyword>
<dbReference type="RefSeq" id="WP_090900697.1">
    <property type="nucleotide sequence ID" value="NZ_CZPZ01000032.1"/>
</dbReference>
<proteinExistence type="inferred from homology"/>
<dbReference type="EMBL" id="CZPZ01000032">
    <property type="protein sequence ID" value="CUS38645.1"/>
    <property type="molecule type" value="Genomic_DNA"/>
</dbReference>
<dbReference type="PROSITE" id="PS51257">
    <property type="entry name" value="PROKAR_LIPOPROTEIN"/>
    <property type="match status" value="1"/>
</dbReference>
<evidence type="ECO:0000256" key="1">
    <source>
        <dbReference type="ARBA" id="ARBA00004383"/>
    </source>
</evidence>
<dbReference type="InterPro" id="IPR006260">
    <property type="entry name" value="TonB/TolA_C"/>
</dbReference>
<evidence type="ECO:0000256" key="5">
    <source>
        <dbReference type="ARBA" id="ARBA00022519"/>
    </source>
</evidence>
<organism evidence="13 14">
    <name type="scientific">Candidatus Nitrospira nitrificans</name>
    <dbReference type="NCBI Taxonomy" id="1742973"/>
    <lineage>
        <taxon>Bacteria</taxon>
        <taxon>Pseudomonadati</taxon>
        <taxon>Nitrospirota</taxon>
        <taxon>Nitrospiria</taxon>
        <taxon>Nitrospirales</taxon>
        <taxon>Nitrospiraceae</taxon>
        <taxon>Nitrospira</taxon>
    </lineage>
</organism>
<dbReference type="Proteomes" id="UP000198736">
    <property type="component" value="Unassembled WGS sequence"/>
</dbReference>
<evidence type="ECO:0000256" key="7">
    <source>
        <dbReference type="ARBA" id="ARBA00022927"/>
    </source>
</evidence>
<gene>
    <name evidence="13" type="ORF">COMA2_50195</name>
</gene>
<evidence type="ECO:0000313" key="13">
    <source>
        <dbReference type="EMBL" id="CUS38645.1"/>
    </source>
</evidence>
<keyword evidence="9 11" id="KW-0472">Membrane</keyword>
<feature type="region of interest" description="Disordered" evidence="10">
    <location>
        <begin position="55"/>
        <end position="113"/>
    </location>
</feature>
<evidence type="ECO:0000259" key="12">
    <source>
        <dbReference type="PROSITE" id="PS52015"/>
    </source>
</evidence>
<dbReference type="GO" id="GO:0098797">
    <property type="term" value="C:plasma membrane protein complex"/>
    <property type="evidence" value="ECO:0007669"/>
    <property type="project" value="TreeGrafter"/>
</dbReference>
<dbReference type="InterPro" id="IPR037682">
    <property type="entry name" value="TonB_C"/>
</dbReference>
<keyword evidence="14" id="KW-1185">Reference proteome</keyword>